<dbReference type="EMBL" id="HACA01004589">
    <property type="protein sequence ID" value="CDW21950.1"/>
    <property type="molecule type" value="Transcribed_RNA"/>
</dbReference>
<evidence type="ECO:0000256" key="5">
    <source>
        <dbReference type="ARBA" id="ARBA00023242"/>
    </source>
</evidence>
<evidence type="ECO:0000256" key="4">
    <source>
        <dbReference type="ARBA" id="ARBA00022833"/>
    </source>
</evidence>
<feature type="compositionally biased region" description="Low complexity" evidence="7">
    <location>
        <begin position="220"/>
        <end position="239"/>
    </location>
</feature>
<feature type="domain" description="PHD-type" evidence="8">
    <location>
        <begin position="125"/>
        <end position="181"/>
    </location>
</feature>
<dbReference type="InterPro" id="IPR019786">
    <property type="entry name" value="Zinc_finger_PHD-type_CS"/>
</dbReference>
<protein>
    <submittedName>
        <fullName evidence="10">Uncharacterized protein</fullName>
    </submittedName>
</protein>
<feature type="domain" description="BTB" evidence="9">
    <location>
        <begin position="31"/>
        <end position="95"/>
    </location>
</feature>
<dbReference type="InterPro" id="IPR000210">
    <property type="entry name" value="BTB/POZ_dom"/>
</dbReference>
<evidence type="ECO:0000256" key="3">
    <source>
        <dbReference type="ARBA" id="ARBA00022771"/>
    </source>
</evidence>
<dbReference type="AlphaFoldDB" id="A0A0K2T836"/>
<dbReference type="PROSITE" id="PS01359">
    <property type="entry name" value="ZF_PHD_1"/>
    <property type="match status" value="1"/>
</dbReference>
<organism evidence="10">
    <name type="scientific">Lepeophtheirus salmonis</name>
    <name type="common">Salmon louse</name>
    <name type="synonym">Caligus salmonis</name>
    <dbReference type="NCBI Taxonomy" id="72036"/>
    <lineage>
        <taxon>Eukaryota</taxon>
        <taxon>Metazoa</taxon>
        <taxon>Ecdysozoa</taxon>
        <taxon>Arthropoda</taxon>
        <taxon>Crustacea</taxon>
        <taxon>Multicrustacea</taxon>
        <taxon>Hexanauplia</taxon>
        <taxon>Copepoda</taxon>
        <taxon>Siphonostomatoida</taxon>
        <taxon>Caligidae</taxon>
        <taxon>Lepeophtheirus</taxon>
    </lineage>
</organism>
<evidence type="ECO:0000259" key="8">
    <source>
        <dbReference type="PROSITE" id="PS50016"/>
    </source>
</evidence>
<dbReference type="PROSITE" id="PS00028">
    <property type="entry name" value="ZINC_FINGER_C2H2_1"/>
    <property type="match status" value="1"/>
</dbReference>
<feature type="region of interest" description="Disordered" evidence="7">
    <location>
        <begin position="481"/>
        <end position="524"/>
    </location>
</feature>
<proteinExistence type="predicted"/>
<evidence type="ECO:0000256" key="2">
    <source>
        <dbReference type="ARBA" id="ARBA00022723"/>
    </source>
</evidence>
<dbReference type="Pfam" id="PF00628">
    <property type="entry name" value="PHD"/>
    <property type="match status" value="1"/>
</dbReference>
<evidence type="ECO:0000259" key="9">
    <source>
        <dbReference type="PROSITE" id="PS50097"/>
    </source>
</evidence>
<dbReference type="PANTHER" id="PTHR46174">
    <property type="entry name" value="CXXC-TYPE ZINC FINGER PROTEIN 1"/>
    <property type="match status" value="1"/>
</dbReference>
<dbReference type="InterPro" id="IPR013087">
    <property type="entry name" value="Znf_C2H2_type"/>
</dbReference>
<feature type="region of interest" description="Disordered" evidence="7">
    <location>
        <begin position="197"/>
        <end position="264"/>
    </location>
</feature>
<dbReference type="SMART" id="SM00225">
    <property type="entry name" value="BTB"/>
    <property type="match status" value="1"/>
</dbReference>
<dbReference type="PROSITE" id="PS50016">
    <property type="entry name" value="ZF_PHD_2"/>
    <property type="match status" value="1"/>
</dbReference>
<dbReference type="OrthoDB" id="784962at2759"/>
<sequence>MRVNVRINRTNHVERIFDDMVNYSFESECLSDLMFICSGGARRHAHQSVLSHISPLINSMKNPDEKMYISLDSVKVDILDCLLRFLYTGQVVVSDSQKITLLSDLCKSLKISLSNTTKLPIPSTTVYCICRQPEKSRMIGCDYCDEWYHIKCINVSRSEVKVSEVKVLKQQFWKCPVCVSSGKKDKYVFPIKYYDDSSMSSSSSDHSDELSQVGDNKGSNNTNTIPTYINNFKDGSSSSSDEKSSSPKPHCKKRKYKDGSILQSHKENNSFVNKEIVHNVTDDRIPLSNEEKASTSQKLTSDEAKIQISSHKNKIIDTIDFEIIETPDSGIPTSELNELISQQMYIKTETNKELEGYDSENVSTMSEGELRPTPKVKDTTVLRIFNKPTPESQSNQLTTRINQRNIHIPYLKKNVDISNSIKIIPPVSTIDVGKLNHVTVQQSPLNSSTSDQCSLLSSIYLGPNTSSYFNDKSTTSNLISPHQYTHEASSKIDENSKSYKKDPKKEYSRRPSNDDPSKGNVKIPRKSTEEDLSFCYTCLSIFVTRKALREHEVEHH</sequence>
<evidence type="ECO:0000313" key="10">
    <source>
        <dbReference type="EMBL" id="CDW21950.1"/>
    </source>
</evidence>
<keyword evidence="4" id="KW-0862">Zinc</keyword>
<dbReference type="InterPro" id="IPR011011">
    <property type="entry name" value="Znf_FYVE_PHD"/>
</dbReference>
<reference evidence="10" key="1">
    <citation type="submission" date="2014-05" db="EMBL/GenBank/DDBJ databases">
        <authorList>
            <person name="Chronopoulou M."/>
        </authorList>
    </citation>
    <scope>NUCLEOTIDE SEQUENCE</scope>
    <source>
        <tissue evidence="10">Whole organism</tissue>
    </source>
</reference>
<dbReference type="GO" id="GO:0045893">
    <property type="term" value="P:positive regulation of DNA-templated transcription"/>
    <property type="evidence" value="ECO:0007669"/>
    <property type="project" value="TreeGrafter"/>
</dbReference>
<dbReference type="InterPro" id="IPR037869">
    <property type="entry name" value="Spp1/CFP1"/>
</dbReference>
<dbReference type="Gene3D" id="3.30.40.10">
    <property type="entry name" value="Zinc/RING finger domain, C3HC4 (zinc finger)"/>
    <property type="match status" value="1"/>
</dbReference>
<keyword evidence="2" id="KW-0479">Metal-binding</keyword>
<evidence type="ECO:0000256" key="6">
    <source>
        <dbReference type="PROSITE-ProRule" id="PRU00146"/>
    </source>
</evidence>
<dbReference type="PANTHER" id="PTHR46174:SF1">
    <property type="entry name" value="CXXC-TYPE ZINC FINGER PROTEIN 1"/>
    <property type="match status" value="1"/>
</dbReference>
<evidence type="ECO:0000256" key="7">
    <source>
        <dbReference type="SAM" id="MobiDB-lite"/>
    </source>
</evidence>
<dbReference type="SUPFAM" id="SSF54695">
    <property type="entry name" value="POZ domain"/>
    <property type="match status" value="1"/>
</dbReference>
<dbReference type="InterPro" id="IPR011333">
    <property type="entry name" value="SKP1/BTB/POZ_sf"/>
</dbReference>
<keyword evidence="5" id="KW-0539">Nucleus</keyword>
<gene>
    <name evidence="10" type="primary">Dwil\GK14401</name>
</gene>
<dbReference type="PROSITE" id="PS50097">
    <property type="entry name" value="BTB"/>
    <property type="match status" value="1"/>
</dbReference>
<dbReference type="InterPro" id="IPR013083">
    <property type="entry name" value="Znf_RING/FYVE/PHD"/>
</dbReference>
<keyword evidence="3 6" id="KW-0863">Zinc-finger</keyword>
<dbReference type="Pfam" id="PF00651">
    <property type="entry name" value="BTB"/>
    <property type="match status" value="1"/>
</dbReference>
<dbReference type="SMART" id="SM00249">
    <property type="entry name" value="PHD"/>
    <property type="match status" value="1"/>
</dbReference>
<dbReference type="GO" id="GO:0048188">
    <property type="term" value="C:Set1C/COMPASS complex"/>
    <property type="evidence" value="ECO:0007669"/>
    <property type="project" value="InterPro"/>
</dbReference>
<dbReference type="InterPro" id="IPR019787">
    <property type="entry name" value="Znf_PHD-finger"/>
</dbReference>
<dbReference type="SUPFAM" id="SSF57903">
    <property type="entry name" value="FYVE/PHD zinc finger"/>
    <property type="match status" value="1"/>
</dbReference>
<comment type="subcellular location">
    <subcellularLocation>
        <location evidence="1">Nucleus</location>
    </subcellularLocation>
</comment>
<dbReference type="GO" id="GO:0008270">
    <property type="term" value="F:zinc ion binding"/>
    <property type="evidence" value="ECO:0007669"/>
    <property type="project" value="UniProtKB-KW"/>
</dbReference>
<dbReference type="Gene3D" id="3.30.710.10">
    <property type="entry name" value="Potassium Channel Kv1.1, Chain A"/>
    <property type="match status" value="1"/>
</dbReference>
<accession>A0A0K2T836</accession>
<evidence type="ECO:0000256" key="1">
    <source>
        <dbReference type="ARBA" id="ARBA00004123"/>
    </source>
</evidence>
<dbReference type="InterPro" id="IPR001965">
    <property type="entry name" value="Znf_PHD"/>
</dbReference>
<feature type="compositionally biased region" description="Basic and acidic residues" evidence="7">
    <location>
        <begin position="484"/>
        <end position="517"/>
    </location>
</feature>
<name>A0A0K2T836_LEPSM</name>